<dbReference type="PANTHER" id="PTHR30006">
    <property type="entry name" value="THIAMINE-BINDING PERIPLASMIC PROTEIN-RELATED"/>
    <property type="match status" value="1"/>
</dbReference>
<dbReference type="AlphaFoldDB" id="A0A368YWT4"/>
<feature type="signal peptide" evidence="3">
    <location>
        <begin position="1"/>
        <end position="30"/>
    </location>
</feature>
<dbReference type="InterPro" id="IPR006059">
    <property type="entry name" value="SBP"/>
</dbReference>
<dbReference type="SUPFAM" id="SSF53850">
    <property type="entry name" value="Periplasmic binding protein-like II"/>
    <property type="match status" value="1"/>
</dbReference>
<keyword evidence="1 3" id="KW-0732">Signal</keyword>
<organism evidence="4 5">
    <name type="scientific">Phyllobacterium bourgognense</name>
    <dbReference type="NCBI Taxonomy" id="314236"/>
    <lineage>
        <taxon>Bacteria</taxon>
        <taxon>Pseudomonadati</taxon>
        <taxon>Pseudomonadota</taxon>
        <taxon>Alphaproteobacteria</taxon>
        <taxon>Hyphomicrobiales</taxon>
        <taxon>Phyllobacteriaceae</taxon>
        <taxon>Phyllobacterium</taxon>
    </lineage>
</organism>
<keyword evidence="2" id="KW-0574">Periplasm</keyword>
<dbReference type="Pfam" id="PF13416">
    <property type="entry name" value="SBP_bac_8"/>
    <property type="match status" value="1"/>
</dbReference>
<reference evidence="4 5" key="1">
    <citation type="submission" date="2018-07" db="EMBL/GenBank/DDBJ databases">
        <title>Genomic Encyclopedia of Type Strains, Phase III (KMG-III): the genomes of soil and plant-associated and newly described type strains.</title>
        <authorList>
            <person name="Whitman W."/>
        </authorList>
    </citation>
    <scope>NUCLEOTIDE SEQUENCE [LARGE SCALE GENOMIC DNA]</scope>
    <source>
        <strain evidence="4 5">31-25a</strain>
    </source>
</reference>
<dbReference type="EMBL" id="QPJM01000004">
    <property type="protein sequence ID" value="RCW84623.1"/>
    <property type="molecule type" value="Genomic_DNA"/>
</dbReference>
<evidence type="ECO:0000313" key="5">
    <source>
        <dbReference type="Proteomes" id="UP000253324"/>
    </source>
</evidence>
<evidence type="ECO:0000256" key="2">
    <source>
        <dbReference type="ARBA" id="ARBA00022764"/>
    </source>
</evidence>
<name>A0A368YWT4_9HYPH</name>
<evidence type="ECO:0000313" key="4">
    <source>
        <dbReference type="EMBL" id="RCW84623.1"/>
    </source>
</evidence>
<dbReference type="Proteomes" id="UP000253324">
    <property type="component" value="Unassembled WGS sequence"/>
</dbReference>
<evidence type="ECO:0000256" key="1">
    <source>
        <dbReference type="ARBA" id="ARBA00022729"/>
    </source>
</evidence>
<comment type="caution">
    <text evidence="4">The sequence shown here is derived from an EMBL/GenBank/DDBJ whole genome shotgun (WGS) entry which is preliminary data.</text>
</comment>
<protein>
    <submittedName>
        <fullName evidence="4">Iron(III) transport system substrate-binding protein</fullName>
    </submittedName>
</protein>
<evidence type="ECO:0000256" key="3">
    <source>
        <dbReference type="SAM" id="SignalP"/>
    </source>
</evidence>
<dbReference type="Gene3D" id="3.40.190.10">
    <property type="entry name" value="Periplasmic binding protein-like II"/>
    <property type="match status" value="2"/>
</dbReference>
<sequence>MNIDKFRRGFARSAACVALIIGTLLGPALAQSAIDEIAKYGGADRMDRLVAGARKEGALTLYTATPVEDVMAITKAFETKYGIPVTVWRGSSEDVLHRAVTEIKAGRNEVDVIETNGPELEALHREGVLQPIESPVMSDIYPDAVPRARDWVGSRLNIITAAYNTNLVKEADLPKTWQDLLDPRWSGKIGLEAEAYDWMATIAATFPSEKEGNDFFRKLAATNGLSLRKGHSLLSQLTASGEVPFALTTYLYKADQMHKDGAPINWYALGQSVARINGLGVARTARHPNAAVLFQDFTLTDGQKILADRGFTPTNVKLVPLPEGLQVRVVDPSSTLDNLPKWRDTFNAAVKGQ</sequence>
<feature type="chain" id="PRO_5017017195" evidence="3">
    <location>
        <begin position="31"/>
        <end position="353"/>
    </location>
</feature>
<accession>A0A368YWT4</accession>
<proteinExistence type="predicted"/>
<keyword evidence="5" id="KW-1185">Reference proteome</keyword>
<dbReference type="OrthoDB" id="7374867at2"/>
<gene>
    <name evidence="4" type="ORF">C7476_104381</name>
</gene>